<keyword evidence="4" id="KW-1185">Reference proteome</keyword>
<evidence type="ECO:0000256" key="1">
    <source>
        <dbReference type="SAM" id="Coils"/>
    </source>
</evidence>
<protein>
    <submittedName>
        <fullName evidence="3">Uncharacterized protein</fullName>
    </submittedName>
</protein>
<evidence type="ECO:0000313" key="4">
    <source>
        <dbReference type="Proteomes" id="UP001162131"/>
    </source>
</evidence>
<proteinExistence type="predicted"/>
<organism evidence="3 4">
    <name type="scientific">Blepharisma stoltei</name>
    <dbReference type="NCBI Taxonomy" id="1481888"/>
    <lineage>
        <taxon>Eukaryota</taxon>
        <taxon>Sar</taxon>
        <taxon>Alveolata</taxon>
        <taxon>Ciliophora</taxon>
        <taxon>Postciliodesmatophora</taxon>
        <taxon>Heterotrichea</taxon>
        <taxon>Heterotrichida</taxon>
        <taxon>Blepharismidae</taxon>
        <taxon>Blepharisma</taxon>
    </lineage>
</organism>
<sequence>METQNQALALEIENMKILLEVAEEILFSFTLPPDLVKKYEFIRDQTFEKVGISDTSSKIWAFQSEAYARANSKSQQGKPNVMEDEIRDINYKLKAESLRHVIAKYSQILENSIKLLQNIEERIGNITSYDECTFRPKLMTLSSPDEFSLKIADLEISSQRDPWFVLESEAERSFAVFSQKISNYEIEIFSTISKVADKYRQKSLNSQTNSDGFNNSKGRSDNSDLEEKLKAINDIYTKERKQTENKLNFLLSQGYKENDIRKIIEEKDLYVEKFNILERELFQTKTLLQDEIRKLKIANKKSTIELESQTNSEIRAMKLSHSSEFEEYKKSQIKRESELLQNLENATENHSEIVRELQVSLDNEIRINDRLMRSFADIKGILNIIYQKFNSDEDAEFNQIKEELTRIYQDFEEGDLLIKTRFLAHIIEKYNSDNNWLIERLGETQKDNERLQKIASLKDETFQSMKTNYAQTSMVLKEFAEARDKLKNKFETSLNESSKSPEKESTFTKLFQKYIGPK</sequence>
<evidence type="ECO:0000313" key="3">
    <source>
        <dbReference type="EMBL" id="CAG9313774.1"/>
    </source>
</evidence>
<feature type="coiled-coil region" evidence="1">
    <location>
        <begin position="329"/>
        <end position="360"/>
    </location>
</feature>
<feature type="region of interest" description="Disordered" evidence="2">
    <location>
        <begin position="205"/>
        <end position="224"/>
    </location>
</feature>
<dbReference type="EMBL" id="CAJZBQ010000011">
    <property type="protein sequence ID" value="CAG9313774.1"/>
    <property type="molecule type" value="Genomic_DNA"/>
</dbReference>
<feature type="compositionally biased region" description="Polar residues" evidence="2">
    <location>
        <begin position="205"/>
        <end position="217"/>
    </location>
</feature>
<comment type="caution">
    <text evidence="3">The sequence shown here is derived from an EMBL/GenBank/DDBJ whole genome shotgun (WGS) entry which is preliminary data.</text>
</comment>
<gene>
    <name evidence="3" type="ORF">BSTOLATCC_MIC9578</name>
</gene>
<keyword evidence="1" id="KW-0175">Coiled coil</keyword>
<accession>A0AAU9IEE0</accession>
<dbReference type="Proteomes" id="UP001162131">
    <property type="component" value="Unassembled WGS sequence"/>
</dbReference>
<name>A0AAU9IEE0_9CILI</name>
<reference evidence="3" key="1">
    <citation type="submission" date="2021-09" db="EMBL/GenBank/DDBJ databases">
        <authorList>
            <consortium name="AG Swart"/>
            <person name="Singh M."/>
            <person name="Singh A."/>
            <person name="Seah K."/>
            <person name="Emmerich C."/>
        </authorList>
    </citation>
    <scope>NUCLEOTIDE SEQUENCE</scope>
    <source>
        <strain evidence="3">ATCC30299</strain>
    </source>
</reference>
<dbReference type="AlphaFoldDB" id="A0AAU9IEE0"/>
<evidence type="ECO:0000256" key="2">
    <source>
        <dbReference type="SAM" id="MobiDB-lite"/>
    </source>
</evidence>